<dbReference type="EMBL" id="GFDG01001509">
    <property type="protein sequence ID" value="JAV17290.1"/>
    <property type="molecule type" value="Transcribed_RNA"/>
</dbReference>
<evidence type="ECO:0000256" key="7">
    <source>
        <dbReference type="PROSITE-ProRule" id="PRU01330"/>
    </source>
</evidence>
<dbReference type="GO" id="GO:0005524">
    <property type="term" value="F:ATP binding"/>
    <property type="evidence" value="ECO:0007669"/>
    <property type="project" value="UniProtKB-KW"/>
</dbReference>
<comment type="catalytic activity">
    <reaction evidence="9">
        <text>L-glutamate + NH4(+) + ATP = L-glutamine + ADP + phosphate + H(+)</text>
        <dbReference type="Rhea" id="RHEA:16169"/>
        <dbReference type="ChEBI" id="CHEBI:15378"/>
        <dbReference type="ChEBI" id="CHEBI:28938"/>
        <dbReference type="ChEBI" id="CHEBI:29985"/>
        <dbReference type="ChEBI" id="CHEBI:30616"/>
        <dbReference type="ChEBI" id="CHEBI:43474"/>
        <dbReference type="ChEBI" id="CHEBI:58359"/>
        <dbReference type="ChEBI" id="CHEBI:456216"/>
        <dbReference type="EC" id="6.3.1.2"/>
    </reaction>
</comment>
<dbReference type="InterPro" id="IPR008147">
    <property type="entry name" value="Gln_synt_N"/>
</dbReference>
<dbReference type="SMART" id="SM01230">
    <property type="entry name" value="Gln-synt_C"/>
    <property type="match status" value="1"/>
</dbReference>
<evidence type="ECO:0000256" key="3">
    <source>
        <dbReference type="ARBA" id="ARBA00012937"/>
    </source>
</evidence>
<dbReference type="InterPro" id="IPR050292">
    <property type="entry name" value="Glutamine_Synthetase"/>
</dbReference>
<dbReference type="Gene3D" id="3.10.20.70">
    <property type="entry name" value="Glutamine synthetase, N-terminal domain"/>
    <property type="match status" value="1"/>
</dbReference>
<evidence type="ECO:0000256" key="5">
    <source>
        <dbReference type="ARBA" id="ARBA00022741"/>
    </source>
</evidence>
<comment type="subunit">
    <text evidence="2">Homooctamer.</text>
</comment>
<dbReference type="Pfam" id="PF00120">
    <property type="entry name" value="Gln-synt_C"/>
    <property type="match status" value="1"/>
</dbReference>
<dbReference type="PANTHER" id="PTHR20852">
    <property type="entry name" value="GLUTAMINE SYNTHETASE"/>
    <property type="match status" value="1"/>
</dbReference>
<dbReference type="InterPro" id="IPR027302">
    <property type="entry name" value="Gln_synth_N_conserv_site"/>
</dbReference>
<evidence type="ECO:0000256" key="2">
    <source>
        <dbReference type="ARBA" id="ARBA00011823"/>
    </source>
</evidence>
<dbReference type="SUPFAM" id="SSF55931">
    <property type="entry name" value="Glutamine synthetase/guanido kinase"/>
    <property type="match status" value="1"/>
</dbReference>
<evidence type="ECO:0000259" key="10">
    <source>
        <dbReference type="PROSITE" id="PS51986"/>
    </source>
</evidence>
<comment type="similarity">
    <text evidence="1 7 8">Belongs to the glutamine synthetase family.</text>
</comment>
<dbReference type="FunFam" id="3.30.590.10:FF:000004">
    <property type="entry name" value="Glutamine synthetase"/>
    <property type="match status" value="1"/>
</dbReference>
<evidence type="ECO:0000313" key="12">
    <source>
        <dbReference type="EMBL" id="JAV17290.1"/>
    </source>
</evidence>
<organism evidence="12">
    <name type="scientific">Haematobia irritans</name>
    <name type="common">Horn fly</name>
    <name type="synonym">Conops irritans</name>
    <dbReference type="NCBI Taxonomy" id="7368"/>
    <lineage>
        <taxon>Eukaryota</taxon>
        <taxon>Metazoa</taxon>
        <taxon>Ecdysozoa</taxon>
        <taxon>Arthropoda</taxon>
        <taxon>Hexapoda</taxon>
        <taxon>Insecta</taxon>
        <taxon>Pterygota</taxon>
        <taxon>Neoptera</taxon>
        <taxon>Endopterygota</taxon>
        <taxon>Diptera</taxon>
        <taxon>Brachycera</taxon>
        <taxon>Muscomorpha</taxon>
        <taxon>Muscoidea</taxon>
        <taxon>Muscidae</taxon>
        <taxon>Haematobia</taxon>
    </lineage>
</organism>
<feature type="domain" description="GS beta-grasp" evidence="10">
    <location>
        <begin position="64"/>
        <end position="147"/>
    </location>
</feature>
<evidence type="ECO:0000256" key="4">
    <source>
        <dbReference type="ARBA" id="ARBA00022598"/>
    </source>
</evidence>
<evidence type="ECO:0000256" key="6">
    <source>
        <dbReference type="ARBA" id="ARBA00022840"/>
    </source>
</evidence>
<dbReference type="InterPro" id="IPR036651">
    <property type="entry name" value="Gln_synt_N_sf"/>
</dbReference>
<accession>A0A1L8EF02</accession>
<keyword evidence="6 9" id="KW-0067">ATP-binding</keyword>
<dbReference type="InterPro" id="IPR014746">
    <property type="entry name" value="Gln_synth/guanido_kin_cat_dom"/>
</dbReference>
<dbReference type="PROSITE" id="PS00180">
    <property type="entry name" value="GLNA_1"/>
    <property type="match status" value="1"/>
</dbReference>
<dbReference type="PROSITE" id="PS51987">
    <property type="entry name" value="GS_CATALYTIC"/>
    <property type="match status" value="1"/>
</dbReference>
<dbReference type="PROSITE" id="PS00181">
    <property type="entry name" value="GLNA_ATP"/>
    <property type="match status" value="1"/>
</dbReference>
<evidence type="ECO:0000256" key="9">
    <source>
        <dbReference type="RuleBase" id="RU004356"/>
    </source>
</evidence>
<dbReference type="InterPro" id="IPR027303">
    <property type="entry name" value="Gln_synth_gly_rich_site"/>
</dbReference>
<dbReference type="SUPFAM" id="SSF54368">
    <property type="entry name" value="Glutamine synthetase, N-terminal domain"/>
    <property type="match status" value="1"/>
</dbReference>
<protein>
    <recommendedName>
        <fullName evidence="3 9">Glutamine synthetase</fullName>
        <ecNumber evidence="3 9">6.3.1.2</ecNumber>
    </recommendedName>
</protein>
<keyword evidence="5 9" id="KW-0547">Nucleotide-binding</keyword>
<keyword evidence="4 9" id="KW-0436">Ligase</keyword>
<dbReference type="AlphaFoldDB" id="A0A1L8EF02"/>
<dbReference type="InterPro" id="IPR008146">
    <property type="entry name" value="Gln_synth_cat_dom"/>
</dbReference>
<dbReference type="PROSITE" id="PS51986">
    <property type="entry name" value="GS_BETA_GRASP"/>
    <property type="match status" value="1"/>
</dbReference>
<dbReference type="GO" id="GO:0004356">
    <property type="term" value="F:glutamine synthetase activity"/>
    <property type="evidence" value="ECO:0007669"/>
    <property type="project" value="UniProtKB-EC"/>
</dbReference>
<sequence length="404" mass="44857">MALRCAGLFLSKEMSSSLSRQLQMRALSTSPALMQGSSFLKNSPNTSLDKTILERYRNLETPSNKVQATYLWIDGTGENLRLKDRVLDQVPSGVQDLPKWQYDGSSTYQARGENSDTTLVPRAIYKDPFKPGKNDIIVMCDTYQADGQPTQSNKRGALQAAIDKVTKEEPWFGIEQEYTLLDVDGRPFGWPANGYPAPQGPYYCGVGADRVYARDLVEAHAVACLYAGIDFAGTNAEVMPAQWEYQVGPSLGMKASDDLWVSRYILQRIAEEFGVVVTFDPKPMEGQWNGAGAHTNFSTKSMRANGGMKAIEQAIEKLSKRHDRHIKAYDPKEGKDNERRLVGRLETSSIDKFSWGVANRGVSVRIPRGVADAGKGYLEDRRPSSNCDPYAVCDALIRTCLLNE</sequence>
<feature type="domain" description="GS catalytic" evidence="11">
    <location>
        <begin position="154"/>
        <end position="404"/>
    </location>
</feature>
<dbReference type="EC" id="6.3.1.2" evidence="3 9"/>
<dbReference type="GO" id="GO:0005737">
    <property type="term" value="C:cytoplasm"/>
    <property type="evidence" value="ECO:0007669"/>
    <property type="project" value="TreeGrafter"/>
</dbReference>
<evidence type="ECO:0000256" key="1">
    <source>
        <dbReference type="ARBA" id="ARBA00009897"/>
    </source>
</evidence>
<dbReference type="Gene3D" id="3.30.590.10">
    <property type="entry name" value="Glutamine synthetase/guanido kinase, catalytic domain"/>
    <property type="match status" value="1"/>
</dbReference>
<evidence type="ECO:0000256" key="8">
    <source>
        <dbReference type="RuleBase" id="RU000384"/>
    </source>
</evidence>
<evidence type="ECO:0000259" key="11">
    <source>
        <dbReference type="PROSITE" id="PS51987"/>
    </source>
</evidence>
<proteinExistence type="inferred from homology"/>
<name>A0A1L8EF02_HAEIR</name>
<dbReference type="GO" id="GO:0006542">
    <property type="term" value="P:glutamine biosynthetic process"/>
    <property type="evidence" value="ECO:0007669"/>
    <property type="project" value="InterPro"/>
</dbReference>
<reference evidence="12" key="1">
    <citation type="submission" date="2017-01" db="EMBL/GenBank/DDBJ databases">
        <title>An insight into the sialome and mialome of the horn fly, Haematobia irritans.</title>
        <authorList>
            <person name="Breijo M."/>
            <person name="Boiani M."/>
            <person name="Ures X."/>
            <person name="Rocha S."/>
            <person name="Sequeira M."/>
            <person name="Ribeiro J.M."/>
        </authorList>
    </citation>
    <scope>NUCLEOTIDE SEQUENCE</scope>
</reference>
<dbReference type="FunFam" id="3.10.20.70:FF:000004">
    <property type="entry name" value="Glutamine synthetase"/>
    <property type="match status" value="1"/>
</dbReference>
<dbReference type="PANTHER" id="PTHR20852:SF44">
    <property type="entry name" value="GLUTAMINE SYNTHETASE 1, MITOCHONDRIAL"/>
    <property type="match status" value="1"/>
</dbReference>